<reference evidence="10 11" key="1">
    <citation type="submission" date="2015-10" db="EMBL/GenBank/DDBJ databases">
        <title>Metagenome-Assembled Genomes uncover a global brackish microbiome.</title>
        <authorList>
            <person name="Hugerth L.W."/>
            <person name="Larsson J."/>
            <person name="Alneberg J."/>
            <person name="Lindh M.V."/>
            <person name="Legrand C."/>
            <person name="Pinhassi J."/>
            <person name="Andersson A.F."/>
        </authorList>
    </citation>
    <scope>NUCLEOTIDE SEQUENCE [LARGE SCALE GENOMIC DNA]</scope>
    <source>
        <strain evidence="10">BACL2 MAG-120802-bin41</strain>
    </source>
</reference>
<dbReference type="InterPro" id="IPR006685">
    <property type="entry name" value="MscS_channel_2nd"/>
</dbReference>
<dbReference type="SUPFAM" id="SSF50182">
    <property type="entry name" value="Sm-like ribonucleoproteins"/>
    <property type="match status" value="1"/>
</dbReference>
<evidence type="ECO:0000256" key="7">
    <source>
        <dbReference type="SAM" id="Phobius"/>
    </source>
</evidence>
<proteinExistence type="inferred from homology"/>
<dbReference type="GO" id="GO:0005886">
    <property type="term" value="C:plasma membrane"/>
    <property type="evidence" value="ECO:0007669"/>
    <property type="project" value="UniProtKB-SubCell"/>
</dbReference>
<feature type="transmembrane region" description="Helical" evidence="7">
    <location>
        <begin position="97"/>
        <end position="119"/>
    </location>
</feature>
<dbReference type="InterPro" id="IPR010920">
    <property type="entry name" value="LSM_dom_sf"/>
</dbReference>
<evidence type="ECO:0000313" key="10">
    <source>
        <dbReference type="EMBL" id="KRO31268.1"/>
    </source>
</evidence>
<dbReference type="InterPro" id="IPR011014">
    <property type="entry name" value="MscS_channel_TM-2"/>
</dbReference>
<feature type="domain" description="Mechanosensitive ion channel transmembrane helices 2/3" evidence="9">
    <location>
        <begin position="78"/>
        <end position="116"/>
    </location>
</feature>
<evidence type="ECO:0000256" key="2">
    <source>
        <dbReference type="ARBA" id="ARBA00008017"/>
    </source>
</evidence>
<dbReference type="Pfam" id="PF00924">
    <property type="entry name" value="MS_channel_2nd"/>
    <property type="match status" value="1"/>
</dbReference>
<dbReference type="InterPro" id="IPR045276">
    <property type="entry name" value="YbiO_bact"/>
</dbReference>
<feature type="transmembrane region" description="Helical" evidence="7">
    <location>
        <begin position="13"/>
        <end position="31"/>
    </location>
</feature>
<dbReference type="Pfam" id="PF21088">
    <property type="entry name" value="MS_channel_1st"/>
    <property type="match status" value="1"/>
</dbReference>
<evidence type="ECO:0000256" key="6">
    <source>
        <dbReference type="ARBA" id="ARBA00023136"/>
    </source>
</evidence>
<dbReference type="InterPro" id="IPR023408">
    <property type="entry name" value="MscS_beta-dom_sf"/>
</dbReference>
<protein>
    <submittedName>
        <fullName evidence="10">Small-conductance mechanosensitive channel</fullName>
    </submittedName>
</protein>
<dbReference type="PANTHER" id="PTHR30460">
    <property type="entry name" value="MODERATE CONDUCTANCE MECHANOSENSITIVE CHANNEL YBIO"/>
    <property type="match status" value="1"/>
</dbReference>
<dbReference type="AlphaFoldDB" id="A0A0R2NZF5"/>
<evidence type="ECO:0000313" key="11">
    <source>
        <dbReference type="Proteomes" id="UP000053941"/>
    </source>
</evidence>
<dbReference type="SUPFAM" id="SSF82861">
    <property type="entry name" value="Mechanosensitive channel protein MscS (YggB), transmembrane region"/>
    <property type="match status" value="1"/>
</dbReference>
<evidence type="ECO:0000256" key="1">
    <source>
        <dbReference type="ARBA" id="ARBA00004651"/>
    </source>
</evidence>
<evidence type="ECO:0000259" key="9">
    <source>
        <dbReference type="Pfam" id="PF21088"/>
    </source>
</evidence>
<sequence>MELDLSLMQVLEWFLGSPLRITIILILAIFLQKISSRAITKTLSKVAEADLIPGEKRLVTRQRERTKTAASVLNSSSKAIIGLIAGAMILGELDVDLGPLVASAGVVGFAVGLGAQSIVRDVLSGIIMLLEDQYGVGDSVEVLEVKGKVESVGLRVTTIRDQKGTLWYLRNGEILKVGNSSQRSRS</sequence>
<evidence type="ECO:0000256" key="4">
    <source>
        <dbReference type="ARBA" id="ARBA00022692"/>
    </source>
</evidence>
<dbReference type="EMBL" id="LIAS01000008">
    <property type="protein sequence ID" value="KRO31268.1"/>
    <property type="molecule type" value="Genomic_DNA"/>
</dbReference>
<evidence type="ECO:0000259" key="8">
    <source>
        <dbReference type="Pfam" id="PF00924"/>
    </source>
</evidence>
<dbReference type="FunFam" id="2.30.30.60:FF:000001">
    <property type="entry name" value="MscS Mechanosensitive ion channel"/>
    <property type="match status" value="1"/>
</dbReference>
<name>A0A0R2NZF5_9ACTN</name>
<evidence type="ECO:0000256" key="3">
    <source>
        <dbReference type="ARBA" id="ARBA00022475"/>
    </source>
</evidence>
<comment type="caution">
    <text evidence="10">The sequence shown here is derived from an EMBL/GenBank/DDBJ whole genome shotgun (WGS) entry which is preliminary data.</text>
</comment>
<comment type="similarity">
    <text evidence="2">Belongs to the MscS (TC 1.A.23) family.</text>
</comment>
<feature type="domain" description="Mechanosensitive ion channel MscS" evidence="8">
    <location>
        <begin position="118"/>
        <end position="181"/>
    </location>
</feature>
<gene>
    <name evidence="10" type="ORF">ABR60_03980</name>
</gene>
<dbReference type="GO" id="GO:0008381">
    <property type="term" value="F:mechanosensitive monoatomic ion channel activity"/>
    <property type="evidence" value="ECO:0007669"/>
    <property type="project" value="InterPro"/>
</dbReference>
<dbReference type="Proteomes" id="UP000053941">
    <property type="component" value="Unassembled WGS sequence"/>
</dbReference>
<accession>A0A0R2NZF5</accession>
<keyword evidence="6 7" id="KW-0472">Membrane</keyword>
<evidence type="ECO:0000256" key="5">
    <source>
        <dbReference type="ARBA" id="ARBA00022989"/>
    </source>
</evidence>
<keyword evidence="5 7" id="KW-1133">Transmembrane helix</keyword>
<keyword evidence="4 7" id="KW-0812">Transmembrane</keyword>
<organism evidence="10 11">
    <name type="scientific">Actinobacteria bacterium BACL2 MAG-120802-bin41</name>
    <dbReference type="NCBI Taxonomy" id="1655568"/>
    <lineage>
        <taxon>Bacteria</taxon>
        <taxon>Bacillati</taxon>
        <taxon>Actinomycetota</taxon>
        <taxon>Actinomycetes</taxon>
        <taxon>Actinomycetes incertae sedis</taxon>
        <taxon>ac1 cluster</taxon>
    </lineage>
</organism>
<feature type="transmembrane region" description="Helical" evidence="7">
    <location>
        <begin position="71"/>
        <end position="91"/>
    </location>
</feature>
<dbReference type="PANTHER" id="PTHR30460:SF0">
    <property type="entry name" value="MODERATE CONDUCTANCE MECHANOSENSITIVE CHANNEL YBIO"/>
    <property type="match status" value="1"/>
</dbReference>
<comment type="subcellular location">
    <subcellularLocation>
        <location evidence="1">Cell membrane</location>
        <topology evidence="1">Multi-pass membrane protein</topology>
    </subcellularLocation>
</comment>
<dbReference type="Gene3D" id="2.30.30.60">
    <property type="match status" value="1"/>
</dbReference>
<dbReference type="InterPro" id="IPR049142">
    <property type="entry name" value="MS_channel_1st"/>
</dbReference>
<keyword evidence="3" id="KW-1003">Cell membrane</keyword>
<dbReference type="Gene3D" id="1.10.287.1260">
    <property type="match status" value="1"/>
</dbReference>